<protein>
    <submittedName>
        <fullName evidence="2">Pimeloyl-ACP methyl ester carboxylesterase</fullName>
    </submittedName>
</protein>
<dbReference type="Pfam" id="PF00561">
    <property type="entry name" value="Abhydrolase_1"/>
    <property type="match status" value="1"/>
</dbReference>
<dbReference type="EMBL" id="JACHDP010000001">
    <property type="protein sequence ID" value="MBB5478202.1"/>
    <property type="molecule type" value="Genomic_DNA"/>
</dbReference>
<dbReference type="PANTHER" id="PTHR42977:SF1">
    <property type="entry name" value="BLR6576 PROTEIN"/>
    <property type="match status" value="1"/>
</dbReference>
<dbReference type="AlphaFoldDB" id="A0A840VML5"/>
<feature type="domain" description="AB hydrolase-1" evidence="1">
    <location>
        <begin position="28"/>
        <end position="272"/>
    </location>
</feature>
<name>A0A840VML5_9ACTN</name>
<evidence type="ECO:0000313" key="2">
    <source>
        <dbReference type="EMBL" id="MBB5478202.1"/>
    </source>
</evidence>
<dbReference type="Gene3D" id="3.40.50.1820">
    <property type="entry name" value="alpha/beta hydrolase"/>
    <property type="match status" value="1"/>
</dbReference>
<comment type="caution">
    <text evidence="2">The sequence shown here is derived from an EMBL/GenBank/DDBJ whole genome shotgun (WGS) entry which is preliminary data.</text>
</comment>
<dbReference type="PRINTS" id="PR00111">
    <property type="entry name" value="ABHYDROLASE"/>
</dbReference>
<reference evidence="2 3" key="1">
    <citation type="submission" date="2020-08" db="EMBL/GenBank/DDBJ databases">
        <title>Sequencing the genomes of 1000 actinobacteria strains.</title>
        <authorList>
            <person name="Klenk H.-P."/>
        </authorList>
    </citation>
    <scope>NUCLEOTIDE SEQUENCE [LARGE SCALE GENOMIC DNA]</scope>
    <source>
        <strain evidence="2 3">DSM 103125</strain>
    </source>
</reference>
<sequence>MGSQTRYRSIVVDGRSVFYREAGAPDAPVLLLLHGFPSSSRMFETLLDRLADQFRLIAPDYPGFGHSDAPDPQSFPYTFDRIAGTMSNFAAAVGVEQYLLYVQDYGGPVGFRMALADPGRLRGLMVQNAVAHDAGLGPLWAVRRAFWQDRAGHEAAIRENVLSLAAIRARHVGNDPDPERYDPDLWVDEHAFLSRPGVIEQQLDLQYDYRTNVASYPAWQDWLRRTQPPLLVVWGRHDTSFEITEPEAYRSDVPGAEVHLLDGGHFVLDTRPDEVAALVRAFAGRILEAGRWGHNVSRES</sequence>
<proteinExistence type="predicted"/>
<dbReference type="InterPro" id="IPR051340">
    <property type="entry name" value="Haloalkane_dehalogenase"/>
</dbReference>
<keyword evidence="3" id="KW-1185">Reference proteome</keyword>
<dbReference type="RefSeq" id="WP_184179801.1">
    <property type="nucleotide sequence ID" value="NZ_BMNF01000001.1"/>
</dbReference>
<dbReference type="InterPro" id="IPR000073">
    <property type="entry name" value="AB_hydrolase_1"/>
</dbReference>
<dbReference type="PANTHER" id="PTHR42977">
    <property type="entry name" value="HYDROLASE-RELATED"/>
    <property type="match status" value="1"/>
</dbReference>
<evidence type="ECO:0000313" key="3">
    <source>
        <dbReference type="Proteomes" id="UP000586947"/>
    </source>
</evidence>
<gene>
    <name evidence="2" type="ORF">HNR20_002707</name>
</gene>
<dbReference type="GO" id="GO:0004301">
    <property type="term" value="F:epoxide hydrolase activity"/>
    <property type="evidence" value="ECO:0007669"/>
    <property type="project" value="TreeGrafter"/>
</dbReference>
<dbReference type="SUPFAM" id="SSF53474">
    <property type="entry name" value="alpha/beta-Hydrolases"/>
    <property type="match status" value="1"/>
</dbReference>
<dbReference type="Proteomes" id="UP000586947">
    <property type="component" value="Unassembled WGS sequence"/>
</dbReference>
<organism evidence="2 3">
    <name type="scientific">Micromonospora parathelypteridis</name>
    <dbReference type="NCBI Taxonomy" id="1839617"/>
    <lineage>
        <taxon>Bacteria</taxon>
        <taxon>Bacillati</taxon>
        <taxon>Actinomycetota</taxon>
        <taxon>Actinomycetes</taxon>
        <taxon>Micromonosporales</taxon>
        <taxon>Micromonosporaceae</taxon>
        <taxon>Micromonospora</taxon>
    </lineage>
</organism>
<evidence type="ECO:0000259" key="1">
    <source>
        <dbReference type="Pfam" id="PF00561"/>
    </source>
</evidence>
<dbReference type="InterPro" id="IPR029058">
    <property type="entry name" value="AB_hydrolase_fold"/>
</dbReference>
<accession>A0A840VML5</accession>